<protein>
    <recommendedName>
        <fullName evidence="13 20">Inosine-5'-monophosphate dehydrogenase</fullName>
        <shortName evidence="13">IMP dehydrogenase</shortName>
        <shortName evidence="13">IMPD</shortName>
        <shortName evidence="13">IMPDH</shortName>
        <ecNumber evidence="13 20">1.1.1.205</ecNumber>
    </recommendedName>
</protein>
<feature type="binding site" evidence="13">
    <location>
        <position position="270"/>
    </location>
    <ligand>
        <name>NAD(+)</name>
        <dbReference type="ChEBI" id="CHEBI:57540"/>
    </ligand>
</feature>
<keyword evidence="9 13" id="KW-0560">Oxidoreductase</keyword>
<dbReference type="CDD" id="cd04601">
    <property type="entry name" value="CBS_pair_IMPDH"/>
    <property type="match status" value="1"/>
</dbReference>
<evidence type="ECO:0000256" key="1">
    <source>
        <dbReference type="ARBA" id="ARBA00001958"/>
    </source>
</evidence>
<name>A0A7C1JKK4_9CHLR</name>
<dbReference type="PANTHER" id="PTHR11911:SF111">
    <property type="entry name" value="INOSINE-5'-MONOPHOSPHATE DEHYDROGENASE"/>
    <property type="match status" value="1"/>
</dbReference>
<dbReference type="GO" id="GO:0000166">
    <property type="term" value="F:nucleotide binding"/>
    <property type="evidence" value="ECO:0007669"/>
    <property type="project" value="UniProtKB-UniRule"/>
</dbReference>
<evidence type="ECO:0000256" key="12">
    <source>
        <dbReference type="ARBA" id="ARBA00048028"/>
    </source>
</evidence>
<organism evidence="22">
    <name type="scientific">Caldilinea aerophila</name>
    <dbReference type="NCBI Taxonomy" id="133453"/>
    <lineage>
        <taxon>Bacteria</taxon>
        <taxon>Bacillati</taxon>
        <taxon>Chloroflexota</taxon>
        <taxon>Caldilineae</taxon>
        <taxon>Caldilineales</taxon>
        <taxon>Caldilineaceae</taxon>
        <taxon>Caldilinea</taxon>
    </lineage>
</organism>
<comment type="subunit">
    <text evidence="3 13">Homotetramer.</text>
</comment>
<keyword evidence="11 18" id="KW-0129">CBS domain</keyword>
<dbReference type="PROSITE" id="PS00487">
    <property type="entry name" value="IMP_DH_GMP_RED"/>
    <property type="match status" value="1"/>
</dbReference>
<dbReference type="Pfam" id="PF00571">
    <property type="entry name" value="CBS"/>
    <property type="match status" value="2"/>
</dbReference>
<evidence type="ECO:0000256" key="15">
    <source>
        <dbReference type="PIRSR" id="PIRSR000130-2"/>
    </source>
</evidence>
<feature type="binding site" evidence="13 15">
    <location>
        <position position="443"/>
    </location>
    <ligand>
        <name>IMP</name>
        <dbReference type="ChEBI" id="CHEBI:58053"/>
    </ligand>
</feature>
<dbReference type="NCBIfam" id="TIGR01302">
    <property type="entry name" value="IMP_dehydrog"/>
    <property type="match status" value="1"/>
</dbReference>
<evidence type="ECO:0000256" key="16">
    <source>
        <dbReference type="PIRSR" id="PIRSR000130-3"/>
    </source>
</evidence>
<dbReference type="SUPFAM" id="SSF51412">
    <property type="entry name" value="Inosine monophosphate dehydrogenase (IMPDH)"/>
    <property type="match status" value="1"/>
</dbReference>
<evidence type="ECO:0000256" key="6">
    <source>
        <dbReference type="ARBA" id="ARBA00022749"/>
    </source>
</evidence>
<feature type="binding site" evidence="16">
    <location>
        <begin position="270"/>
        <end position="272"/>
    </location>
    <ligand>
        <name>NAD(+)</name>
        <dbReference type="ChEBI" id="CHEBI:57540"/>
    </ligand>
</feature>
<feature type="binding site" evidence="13 15">
    <location>
        <begin position="407"/>
        <end position="411"/>
    </location>
    <ligand>
        <name>IMP</name>
        <dbReference type="ChEBI" id="CHEBI:58053"/>
    </ligand>
</feature>
<evidence type="ECO:0000256" key="3">
    <source>
        <dbReference type="ARBA" id="ARBA00011881"/>
    </source>
</evidence>
<sequence length="519" mass="55654">MTTTTQTTWTERARNGAYSIEEKLARLDIETLTFDDVLLIPGYTEVLPSEVDLRIELHPRLQLNIPVLSAAMDTVTESELAIALARQGGLGVIHRNLTIEEQAAEVDKVKRSESGMIVDPITLPPDATLAEAEQLMARYKISGVPITDASGKLVGILTNRDVRFATDFTRPIREYMVAEGLITAPLGTTLAEAQEILHRYRIEKLPLVDEEGHLRGLITYKDILKKQDYPNSAKDDRGRLLVAAAIGVGEQGLRRAEAVIEAGADAVAIDTAHGHSKGVIETIRALRRRFGDFPIIAGNVVTREGVRDLAEAGASVVKVGVGAGSICTTRVVAGAGMPQLTAILICAEAGREFGVPIVADGGIRYSGDITKALGAGASAVMLGSLLAGLHESPGEIVIREGRSFKEYRGMGSLSAMKGRAGDRYQTAQGESASPDISGKLVPEGIEGQVPYKGMLKDFIFQLMGGLRSGMGYVGAVSIPDLWVKARFQRISRASILESHPHSIIITKEAPNYQLSTGRG</sequence>
<dbReference type="GO" id="GO:0046872">
    <property type="term" value="F:metal ion binding"/>
    <property type="evidence" value="ECO:0007669"/>
    <property type="project" value="UniProtKB-UniRule"/>
</dbReference>
<keyword evidence="10 13" id="KW-0520">NAD</keyword>
<evidence type="ECO:0000256" key="20">
    <source>
        <dbReference type="RuleBase" id="RU003928"/>
    </source>
</evidence>
<dbReference type="EMBL" id="DSMG01000102">
    <property type="protein sequence ID" value="HDX31906.1"/>
    <property type="molecule type" value="Genomic_DNA"/>
</dbReference>
<dbReference type="InterPro" id="IPR001093">
    <property type="entry name" value="IMP_DH_GMPRt"/>
</dbReference>
<dbReference type="UniPathway" id="UPA00601">
    <property type="reaction ID" value="UER00295"/>
</dbReference>
<feature type="binding site" evidence="13">
    <location>
        <position position="497"/>
    </location>
    <ligand>
        <name>K(+)</name>
        <dbReference type="ChEBI" id="CHEBI:29103"/>
        <note>ligand shared between two tetrameric partners</note>
    </ligand>
</feature>
<reference evidence="22" key="1">
    <citation type="journal article" date="2020" name="mSystems">
        <title>Genome- and Community-Level Interaction Insights into Carbon Utilization and Element Cycling Functions of Hydrothermarchaeota in Hydrothermal Sediment.</title>
        <authorList>
            <person name="Zhou Z."/>
            <person name="Liu Y."/>
            <person name="Xu W."/>
            <person name="Pan J."/>
            <person name="Luo Z.H."/>
            <person name="Li M."/>
        </authorList>
    </citation>
    <scope>NUCLEOTIDE SEQUENCE [LARGE SCALE GENOMIC DNA]</scope>
    <source>
        <strain evidence="22">SpSt-289</strain>
    </source>
</reference>
<evidence type="ECO:0000256" key="10">
    <source>
        <dbReference type="ARBA" id="ARBA00023027"/>
    </source>
</evidence>
<evidence type="ECO:0000256" key="13">
    <source>
        <dbReference type="HAMAP-Rule" id="MF_01964"/>
    </source>
</evidence>
<dbReference type="FunFam" id="3.20.20.70:FF:000003">
    <property type="entry name" value="GMP reductase"/>
    <property type="match status" value="1"/>
</dbReference>
<feature type="active site" description="Thioimidate intermediate" evidence="13 14">
    <location>
        <position position="327"/>
    </location>
</feature>
<dbReference type="GO" id="GO:0006177">
    <property type="term" value="P:GMP biosynthetic process"/>
    <property type="evidence" value="ECO:0007669"/>
    <property type="project" value="UniProtKB-UniRule"/>
</dbReference>
<evidence type="ECO:0000259" key="21">
    <source>
        <dbReference type="PROSITE" id="PS51371"/>
    </source>
</evidence>
<evidence type="ECO:0000256" key="8">
    <source>
        <dbReference type="ARBA" id="ARBA00022958"/>
    </source>
</evidence>
<feature type="binding site" evidence="13 15">
    <location>
        <begin position="383"/>
        <end position="384"/>
    </location>
    <ligand>
        <name>IMP</name>
        <dbReference type="ChEBI" id="CHEBI:58053"/>
    </ligand>
</feature>
<feature type="binding site" evidence="13">
    <location>
        <position position="499"/>
    </location>
    <ligand>
        <name>K(+)</name>
        <dbReference type="ChEBI" id="CHEBI:29103"/>
        <note>ligand shared between two tetrameric partners</note>
    </ligand>
</feature>
<feature type="binding site" evidence="13">
    <location>
        <position position="498"/>
    </location>
    <ligand>
        <name>K(+)</name>
        <dbReference type="ChEBI" id="CHEBI:29103"/>
        <note>ligand shared between two tetrameric partners</note>
    </ligand>
</feature>
<dbReference type="SMART" id="SM01240">
    <property type="entry name" value="IMPDH"/>
    <property type="match status" value="1"/>
</dbReference>
<evidence type="ECO:0000256" key="11">
    <source>
        <dbReference type="ARBA" id="ARBA00023122"/>
    </source>
</evidence>
<evidence type="ECO:0000256" key="14">
    <source>
        <dbReference type="PIRSR" id="PIRSR000130-1"/>
    </source>
</evidence>
<evidence type="ECO:0000256" key="4">
    <source>
        <dbReference type="ARBA" id="ARBA00022723"/>
    </source>
</evidence>
<dbReference type="SUPFAM" id="SSF54631">
    <property type="entry name" value="CBS-domain pair"/>
    <property type="match status" value="1"/>
</dbReference>
<dbReference type="PANTHER" id="PTHR11911">
    <property type="entry name" value="INOSINE-5-MONOPHOSPHATE DEHYDROGENASE RELATED"/>
    <property type="match status" value="1"/>
</dbReference>
<keyword evidence="6 13" id="KW-0332">GMP biosynthesis</keyword>
<dbReference type="GO" id="GO:0006183">
    <property type="term" value="P:GTP biosynthetic process"/>
    <property type="evidence" value="ECO:0007669"/>
    <property type="project" value="TreeGrafter"/>
</dbReference>
<evidence type="ECO:0000313" key="22">
    <source>
        <dbReference type="EMBL" id="HDX31906.1"/>
    </source>
</evidence>
<dbReference type="PROSITE" id="PS51371">
    <property type="entry name" value="CBS"/>
    <property type="match status" value="2"/>
</dbReference>
<dbReference type="InterPro" id="IPR005990">
    <property type="entry name" value="IMP_DH"/>
</dbReference>
<gene>
    <name evidence="13 22" type="primary">guaB</name>
    <name evidence="22" type="ORF">ENQ20_10510</name>
</gene>
<dbReference type="CDD" id="cd00381">
    <property type="entry name" value="IMPDH"/>
    <property type="match status" value="1"/>
</dbReference>
<dbReference type="EC" id="1.1.1.205" evidence="13 20"/>
<feature type="binding site" evidence="13 15">
    <location>
        <begin position="360"/>
        <end position="362"/>
    </location>
    <ligand>
        <name>IMP</name>
        <dbReference type="ChEBI" id="CHEBI:58053"/>
    </ligand>
</feature>
<comment type="similarity">
    <text evidence="2 13 19">Belongs to the IMPDH/GMPR family.</text>
</comment>
<feature type="binding site" evidence="13 15">
    <location>
        <position position="325"/>
    </location>
    <ligand>
        <name>IMP</name>
        <dbReference type="ChEBI" id="CHEBI:58053"/>
    </ligand>
</feature>
<dbReference type="AlphaFoldDB" id="A0A7C1JKK4"/>
<keyword evidence="8 13" id="KW-0630">Potassium</keyword>
<dbReference type="HAMAP" id="MF_01964">
    <property type="entry name" value="IMPDH"/>
    <property type="match status" value="1"/>
</dbReference>
<feature type="binding site" description="in other chain" evidence="13 17">
    <location>
        <position position="327"/>
    </location>
    <ligand>
        <name>K(+)</name>
        <dbReference type="ChEBI" id="CHEBI:29103"/>
        <note>ligand shared between two tetrameric partners</note>
    </ligand>
</feature>
<comment type="pathway">
    <text evidence="13 20">Purine metabolism; XMP biosynthesis via de novo pathway; XMP from IMP: step 1/1.</text>
</comment>
<evidence type="ECO:0000256" key="19">
    <source>
        <dbReference type="RuleBase" id="RU003927"/>
    </source>
</evidence>
<dbReference type="GO" id="GO:0003938">
    <property type="term" value="F:IMP dehydrogenase activity"/>
    <property type="evidence" value="ECO:0007669"/>
    <property type="project" value="UniProtKB-UniRule"/>
</dbReference>
<feature type="active site" description="Proton acceptor" evidence="13 14">
    <location>
        <position position="423"/>
    </location>
</feature>
<evidence type="ECO:0000256" key="2">
    <source>
        <dbReference type="ARBA" id="ARBA00005502"/>
    </source>
</evidence>
<dbReference type="SMART" id="SM00116">
    <property type="entry name" value="CBS"/>
    <property type="match status" value="2"/>
</dbReference>
<proteinExistence type="inferred from homology"/>
<comment type="function">
    <text evidence="13">Catalyzes the conversion of inosine 5'-phosphate (IMP) to xanthosine 5'-phosphate (XMP), the first committed and rate-limiting step in the de novo synthesis of guanine nucleotides, and therefore plays an important role in the regulation of cell growth.</text>
</comment>
<feature type="domain" description="CBS" evidence="21">
    <location>
        <begin position="176"/>
        <end position="234"/>
    </location>
</feature>
<keyword evidence="4 13" id="KW-0479">Metal-binding</keyword>
<dbReference type="InterPro" id="IPR015875">
    <property type="entry name" value="IMP_DH/GMP_Rdtase_CS"/>
</dbReference>
<evidence type="ECO:0000256" key="5">
    <source>
        <dbReference type="ARBA" id="ARBA00022737"/>
    </source>
</evidence>
<dbReference type="Gene3D" id="3.20.20.70">
    <property type="entry name" value="Aldolase class I"/>
    <property type="match status" value="1"/>
</dbReference>
<dbReference type="InterPro" id="IPR013785">
    <property type="entry name" value="Aldolase_TIM"/>
</dbReference>
<evidence type="ECO:0000256" key="17">
    <source>
        <dbReference type="PIRSR" id="PIRSR000130-4"/>
    </source>
</evidence>
<comment type="cofactor">
    <cofactor evidence="1 13">
        <name>K(+)</name>
        <dbReference type="ChEBI" id="CHEBI:29103"/>
    </cofactor>
</comment>
<keyword evidence="7 13" id="KW-0658">Purine biosynthesis</keyword>
<feature type="binding site" description="in other chain" evidence="13 17">
    <location>
        <position position="322"/>
    </location>
    <ligand>
        <name>K(+)</name>
        <dbReference type="ChEBI" id="CHEBI:29103"/>
        <note>ligand shared between two tetrameric partners</note>
    </ligand>
</feature>
<comment type="activity regulation">
    <text evidence="13">Mycophenolic acid (MPA) is a non-competitive inhibitor that prevents formation of the closed enzyme conformation by binding to the same site as the amobile flap. In contrast, mizoribine monophosphate (MZP) is a competitive inhibitor that induces the closed conformation. MPA is a potent inhibitor of mammalian IMPDHs but a poor inhibitor of the bacterial enzymes. MZP is a more potent inhibitor of bacterial IMPDH.</text>
</comment>
<comment type="caution">
    <text evidence="13">Lacks conserved residue(s) required for the propagation of feature annotation.</text>
</comment>
<feature type="binding site" evidence="13 16">
    <location>
        <begin position="320"/>
        <end position="322"/>
    </location>
    <ligand>
        <name>NAD(+)</name>
        <dbReference type="ChEBI" id="CHEBI:57540"/>
    </ligand>
</feature>
<comment type="catalytic activity">
    <reaction evidence="12 13 20">
        <text>IMP + NAD(+) + H2O = XMP + NADH + H(+)</text>
        <dbReference type="Rhea" id="RHEA:11708"/>
        <dbReference type="ChEBI" id="CHEBI:15377"/>
        <dbReference type="ChEBI" id="CHEBI:15378"/>
        <dbReference type="ChEBI" id="CHEBI:57464"/>
        <dbReference type="ChEBI" id="CHEBI:57540"/>
        <dbReference type="ChEBI" id="CHEBI:57945"/>
        <dbReference type="ChEBI" id="CHEBI:58053"/>
        <dbReference type="EC" id="1.1.1.205"/>
    </reaction>
</comment>
<dbReference type="InterPro" id="IPR000644">
    <property type="entry name" value="CBS_dom"/>
</dbReference>
<keyword evidence="5" id="KW-0677">Repeat</keyword>
<comment type="caution">
    <text evidence="22">The sequence shown here is derived from an EMBL/GenBank/DDBJ whole genome shotgun (WGS) entry which is preliminary data.</text>
</comment>
<dbReference type="PIRSF" id="PIRSF000130">
    <property type="entry name" value="IMPDH"/>
    <property type="match status" value="1"/>
</dbReference>
<accession>A0A7C1JKK4</accession>
<dbReference type="Pfam" id="PF00478">
    <property type="entry name" value="IMPDH"/>
    <property type="match status" value="1"/>
</dbReference>
<feature type="domain" description="CBS" evidence="21">
    <location>
        <begin position="116"/>
        <end position="174"/>
    </location>
</feature>
<dbReference type="InterPro" id="IPR046342">
    <property type="entry name" value="CBS_dom_sf"/>
</dbReference>
<evidence type="ECO:0000256" key="18">
    <source>
        <dbReference type="PROSITE-ProRule" id="PRU00703"/>
    </source>
</evidence>
<evidence type="ECO:0000256" key="7">
    <source>
        <dbReference type="ARBA" id="ARBA00022755"/>
    </source>
</evidence>
<feature type="binding site" description="in other chain" evidence="13 17">
    <location>
        <position position="324"/>
    </location>
    <ligand>
        <name>K(+)</name>
        <dbReference type="ChEBI" id="CHEBI:29103"/>
        <note>ligand shared between two tetrameric partners</note>
    </ligand>
</feature>
<evidence type="ECO:0000256" key="9">
    <source>
        <dbReference type="ARBA" id="ARBA00023002"/>
    </source>
</evidence>